<keyword evidence="1" id="KW-0812">Transmembrane</keyword>
<accession>A0A1A9VRE2</accession>
<dbReference type="EnsemblMetazoa" id="GAUT045119-RA">
    <property type="protein sequence ID" value="GAUT045119-PA"/>
    <property type="gene ID" value="GAUT045119"/>
</dbReference>
<dbReference type="AlphaFoldDB" id="A0A1A9VRE2"/>
<evidence type="ECO:0000256" key="1">
    <source>
        <dbReference type="SAM" id="Phobius"/>
    </source>
</evidence>
<evidence type="ECO:0000313" key="2">
    <source>
        <dbReference type="EnsemblMetazoa" id="GAUT045119-PA"/>
    </source>
</evidence>
<keyword evidence="1" id="KW-0472">Membrane</keyword>
<keyword evidence="1" id="KW-1133">Transmembrane helix</keyword>
<proteinExistence type="predicted"/>
<dbReference type="Proteomes" id="UP000078200">
    <property type="component" value="Unassembled WGS sequence"/>
</dbReference>
<name>A0A1A9VRE2_GLOAU</name>
<sequence length="102" mass="11664">MSMSVTMSLMVSLTMNFIIYFMPGRPDKNFIIYFMPGRPDNSSSLLDIYFRNLATKPPKLNFHAVQMFILPLFSLFLAYKANVPTFPASPSPCVTDRESIDR</sequence>
<protein>
    <submittedName>
        <fullName evidence="2">Uncharacterized protein</fullName>
    </submittedName>
</protein>
<feature type="transmembrane region" description="Helical" evidence="1">
    <location>
        <begin position="6"/>
        <end position="23"/>
    </location>
</feature>
<evidence type="ECO:0000313" key="3">
    <source>
        <dbReference type="Proteomes" id="UP000078200"/>
    </source>
</evidence>
<organism evidence="2 3">
    <name type="scientific">Glossina austeni</name>
    <name type="common">Savannah tsetse fly</name>
    <dbReference type="NCBI Taxonomy" id="7395"/>
    <lineage>
        <taxon>Eukaryota</taxon>
        <taxon>Metazoa</taxon>
        <taxon>Ecdysozoa</taxon>
        <taxon>Arthropoda</taxon>
        <taxon>Hexapoda</taxon>
        <taxon>Insecta</taxon>
        <taxon>Pterygota</taxon>
        <taxon>Neoptera</taxon>
        <taxon>Endopterygota</taxon>
        <taxon>Diptera</taxon>
        <taxon>Brachycera</taxon>
        <taxon>Muscomorpha</taxon>
        <taxon>Hippoboscoidea</taxon>
        <taxon>Glossinidae</taxon>
        <taxon>Glossina</taxon>
    </lineage>
</organism>
<dbReference type="VEuPathDB" id="VectorBase:GAUT045119"/>
<keyword evidence="3" id="KW-1185">Reference proteome</keyword>
<feature type="transmembrane region" description="Helical" evidence="1">
    <location>
        <begin position="60"/>
        <end position="79"/>
    </location>
</feature>
<reference evidence="2" key="1">
    <citation type="submission" date="2020-05" db="UniProtKB">
        <authorList>
            <consortium name="EnsemblMetazoa"/>
        </authorList>
    </citation>
    <scope>IDENTIFICATION</scope>
    <source>
        <strain evidence="2">TTRI</strain>
    </source>
</reference>